<organism evidence="1 2">
    <name type="scientific">Actinomadura luzonensis</name>
    <dbReference type="NCBI Taxonomy" id="2805427"/>
    <lineage>
        <taxon>Bacteria</taxon>
        <taxon>Bacillati</taxon>
        <taxon>Actinomycetota</taxon>
        <taxon>Actinomycetes</taxon>
        <taxon>Streptosporangiales</taxon>
        <taxon>Thermomonosporaceae</taxon>
        <taxon>Actinomadura</taxon>
    </lineage>
</organism>
<proteinExistence type="predicted"/>
<evidence type="ECO:0008006" key="3">
    <source>
        <dbReference type="Google" id="ProtNLM"/>
    </source>
</evidence>
<sequence>MIDYYRDLMRRYGWLEHGLRWIVVQPLDEELTRDDLLWRLNGGRDPERRVVPHPVEASANEDGALVFVVEGDGAWGFLDFTGSTVPDELLAKLSAGARVWCTVWTFNRHDSLCYAAGGRVRARMSEFAFADHVRQEGEVVILDDPFP</sequence>
<dbReference type="RefSeq" id="WP_242380783.1">
    <property type="nucleotide sequence ID" value="NZ_JAKRKC020000003.1"/>
</dbReference>
<dbReference type="Proteomes" id="UP001317259">
    <property type="component" value="Unassembled WGS sequence"/>
</dbReference>
<comment type="caution">
    <text evidence="1">The sequence shown here is derived from an EMBL/GenBank/DDBJ whole genome shotgun (WGS) entry which is preliminary data.</text>
</comment>
<keyword evidence="2" id="KW-1185">Reference proteome</keyword>
<name>A0ABT0GAF9_9ACTN</name>
<gene>
    <name evidence="1" type="ORF">MF672_045795</name>
</gene>
<accession>A0ABT0GAF9</accession>
<reference evidence="1 2" key="1">
    <citation type="submission" date="2022-04" db="EMBL/GenBank/DDBJ databases">
        <title>Genome draft of Actinomadura sp. ATCC 31491.</title>
        <authorList>
            <person name="Shi X."/>
            <person name="Du Y."/>
        </authorList>
    </citation>
    <scope>NUCLEOTIDE SEQUENCE [LARGE SCALE GENOMIC DNA]</scope>
    <source>
        <strain evidence="1 2">ATCC 31491</strain>
    </source>
</reference>
<protein>
    <recommendedName>
        <fullName evidence="3">DUF4265 domain-containing protein</fullName>
    </recommendedName>
</protein>
<dbReference type="EMBL" id="JAKRKC020000003">
    <property type="protein sequence ID" value="MCK2221068.1"/>
    <property type="molecule type" value="Genomic_DNA"/>
</dbReference>
<evidence type="ECO:0000313" key="2">
    <source>
        <dbReference type="Proteomes" id="UP001317259"/>
    </source>
</evidence>
<evidence type="ECO:0000313" key="1">
    <source>
        <dbReference type="EMBL" id="MCK2221068.1"/>
    </source>
</evidence>